<feature type="region of interest" description="Disordered" evidence="2">
    <location>
        <begin position="170"/>
        <end position="213"/>
    </location>
</feature>
<evidence type="ECO:0000256" key="2">
    <source>
        <dbReference type="SAM" id="MobiDB-lite"/>
    </source>
</evidence>
<evidence type="ECO:0000313" key="4">
    <source>
        <dbReference type="EMBL" id="MFC0081871.1"/>
    </source>
</evidence>
<gene>
    <name evidence="4" type="ORF">ACFFRE_06890</name>
</gene>
<dbReference type="InterPro" id="IPR005149">
    <property type="entry name" value="Tscrpt_reg_PadR_N"/>
</dbReference>
<evidence type="ECO:0000259" key="3">
    <source>
        <dbReference type="SMART" id="SM00867"/>
    </source>
</evidence>
<dbReference type="InterPro" id="IPR036390">
    <property type="entry name" value="WH_DNA-bd_sf"/>
</dbReference>
<protein>
    <submittedName>
        <fullName evidence="4">Helix-turn-helix transcriptional regulator</fullName>
    </submittedName>
</protein>
<comment type="similarity">
    <text evidence="1">Belongs to the UPF0312 family.</text>
</comment>
<evidence type="ECO:0000313" key="5">
    <source>
        <dbReference type="Proteomes" id="UP001589788"/>
    </source>
</evidence>
<accession>A0ABV6C2F2</accession>
<dbReference type="PANTHER" id="PTHR33169">
    <property type="entry name" value="PADR-FAMILY TRANSCRIPTIONAL REGULATOR"/>
    <property type="match status" value="1"/>
</dbReference>
<dbReference type="Proteomes" id="UP001589788">
    <property type="component" value="Unassembled WGS sequence"/>
</dbReference>
<dbReference type="EMBL" id="JBHLYQ010000053">
    <property type="protein sequence ID" value="MFC0081871.1"/>
    <property type="molecule type" value="Genomic_DNA"/>
</dbReference>
<dbReference type="InterPro" id="IPR036761">
    <property type="entry name" value="TTHA0802/YceI-like_sf"/>
</dbReference>
<dbReference type="InterPro" id="IPR052509">
    <property type="entry name" value="Metal_resp_DNA-bind_regulator"/>
</dbReference>
<dbReference type="PANTHER" id="PTHR33169:SF14">
    <property type="entry name" value="TRANSCRIPTIONAL REGULATOR RV3488"/>
    <property type="match status" value="1"/>
</dbReference>
<comment type="caution">
    <text evidence="4">The sequence shown here is derived from an EMBL/GenBank/DDBJ whole genome shotgun (WGS) entry which is preliminary data.</text>
</comment>
<proteinExistence type="inferred from homology"/>
<name>A0ABV6C2F2_9ACTN</name>
<sequence length="391" mass="42201">MTRGRVSTGGLVGPSSVGNEDVSAAALAWPPWPRELPGTRCRFDLAPPRNFLYPAVLLVLAERPTHGYRVWEVLGELGFGTVDRPAVYRVLADLERDGLVQRVPGPRDDASPEKRRGLSRQVYEATADGRACLQAWMAVVAAEREALDVVLRRYWQASALPALLPRVRSENTEHPEAPTSQSTISADVLPEETDGGPSETRTPSGAPSPPVRYQVAPDRSSLVVAARSNVGPIAFTSTGLSGWVEAVVADGTLVAEPSPRAELQLPVASLLSGNRLYDRELHRRVDARRYPDVEVRLASALRLGAGNCFLVTGEVTMHGQTVRLEGVVRTTVVGPTTRRARSAGRTDERVVISGEHVVDVRSFGMATPSMGPLRLDPDVQLSLHLEADALG</sequence>
<dbReference type="Pfam" id="PF03551">
    <property type="entry name" value="PadR"/>
    <property type="match status" value="1"/>
</dbReference>
<keyword evidence="5" id="KW-1185">Reference proteome</keyword>
<dbReference type="RefSeq" id="WP_377789188.1">
    <property type="nucleotide sequence ID" value="NZ_JBHLYQ010000053.1"/>
</dbReference>
<dbReference type="Gene3D" id="2.40.128.110">
    <property type="entry name" value="Lipid/polyisoprenoid-binding, YceI-like"/>
    <property type="match status" value="1"/>
</dbReference>
<dbReference type="InterPro" id="IPR036388">
    <property type="entry name" value="WH-like_DNA-bd_sf"/>
</dbReference>
<dbReference type="SMART" id="SM00867">
    <property type="entry name" value="YceI"/>
    <property type="match status" value="1"/>
</dbReference>
<reference evidence="4 5" key="1">
    <citation type="submission" date="2024-09" db="EMBL/GenBank/DDBJ databases">
        <authorList>
            <person name="Sun Q."/>
            <person name="Mori K."/>
        </authorList>
    </citation>
    <scope>NUCLEOTIDE SEQUENCE [LARGE SCALE GENOMIC DNA]</scope>
    <source>
        <strain evidence="4 5">JCM 15389</strain>
    </source>
</reference>
<evidence type="ECO:0000256" key="1">
    <source>
        <dbReference type="ARBA" id="ARBA00008812"/>
    </source>
</evidence>
<dbReference type="SUPFAM" id="SSF46785">
    <property type="entry name" value="Winged helix' DNA-binding domain"/>
    <property type="match status" value="1"/>
</dbReference>
<dbReference type="Pfam" id="PF04264">
    <property type="entry name" value="YceI"/>
    <property type="match status" value="1"/>
</dbReference>
<dbReference type="SUPFAM" id="SSF101874">
    <property type="entry name" value="YceI-like"/>
    <property type="match status" value="1"/>
</dbReference>
<dbReference type="InterPro" id="IPR007372">
    <property type="entry name" value="Lipid/polyisoprenoid-bd_YceI"/>
</dbReference>
<feature type="domain" description="Lipid/polyisoprenoid-binding YceI-like" evidence="3">
    <location>
        <begin position="212"/>
        <end position="388"/>
    </location>
</feature>
<dbReference type="Gene3D" id="1.10.10.10">
    <property type="entry name" value="Winged helix-like DNA-binding domain superfamily/Winged helix DNA-binding domain"/>
    <property type="match status" value="1"/>
</dbReference>
<organism evidence="4 5">
    <name type="scientific">Aciditerrimonas ferrireducens</name>
    <dbReference type="NCBI Taxonomy" id="667306"/>
    <lineage>
        <taxon>Bacteria</taxon>
        <taxon>Bacillati</taxon>
        <taxon>Actinomycetota</taxon>
        <taxon>Acidimicrobiia</taxon>
        <taxon>Acidimicrobiales</taxon>
        <taxon>Acidimicrobiaceae</taxon>
        <taxon>Aciditerrimonas</taxon>
    </lineage>
</organism>